<reference evidence="2" key="1">
    <citation type="journal article" date="2023" name="Front. Plant Sci.">
        <title>Chromosomal-level genome assembly of Melastoma candidum provides insights into trichome evolution.</title>
        <authorList>
            <person name="Zhong Y."/>
            <person name="Wu W."/>
            <person name="Sun C."/>
            <person name="Zou P."/>
            <person name="Liu Y."/>
            <person name="Dai S."/>
            <person name="Zhou R."/>
        </authorList>
    </citation>
    <scope>NUCLEOTIDE SEQUENCE [LARGE SCALE GENOMIC DNA]</scope>
</reference>
<dbReference type="Proteomes" id="UP001057402">
    <property type="component" value="Chromosome 4"/>
</dbReference>
<accession>A0ACB9R5S4</accession>
<comment type="caution">
    <text evidence="1">The sequence shown here is derived from an EMBL/GenBank/DDBJ whole genome shotgun (WGS) entry which is preliminary data.</text>
</comment>
<organism evidence="1 2">
    <name type="scientific">Melastoma candidum</name>
    <dbReference type="NCBI Taxonomy" id="119954"/>
    <lineage>
        <taxon>Eukaryota</taxon>
        <taxon>Viridiplantae</taxon>
        <taxon>Streptophyta</taxon>
        <taxon>Embryophyta</taxon>
        <taxon>Tracheophyta</taxon>
        <taxon>Spermatophyta</taxon>
        <taxon>Magnoliopsida</taxon>
        <taxon>eudicotyledons</taxon>
        <taxon>Gunneridae</taxon>
        <taxon>Pentapetalae</taxon>
        <taxon>rosids</taxon>
        <taxon>malvids</taxon>
        <taxon>Myrtales</taxon>
        <taxon>Melastomataceae</taxon>
        <taxon>Melastomatoideae</taxon>
        <taxon>Melastomateae</taxon>
        <taxon>Melastoma</taxon>
    </lineage>
</organism>
<evidence type="ECO:0000313" key="2">
    <source>
        <dbReference type="Proteomes" id="UP001057402"/>
    </source>
</evidence>
<name>A0ACB9R5S4_9MYRT</name>
<dbReference type="EMBL" id="CM042883">
    <property type="protein sequence ID" value="KAI4373868.1"/>
    <property type="molecule type" value="Genomic_DNA"/>
</dbReference>
<proteinExistence type="predicted"/>
<gene>
    <name evidence="1" type="ORF">MLD38_011934</name>
</gene>
<evidence type="ECO:0000313" key="1">
    <source>
        <dbReference type="EMBL" id="KAI4373868.1"/>
    </source>
</evidence>
<protein>
    <submittedName>
        <fullName evidence="1">Uncharacterized protein</fullName>
    </submittedName>
</protein>
<sequence length="256" mass="28577">MSDRLASSLDLLPSPSRTDSEDQAEEEPLVKASSECRICQEEDSLDHLESPCACCGSLKYAHRRCVQHWCDEKGNTTCEICHQQFQPNYTAPPCRPQSEYTTIDIGGGWMISGTPFAFQDPPLLAIAEAERHFLENEYSEYAASNANRAAFCRSAALILMALLLLRHALVLPDEDDGEDEASAYFSLFLLRIVGFLLPCYIMAWAISILQHRRQRQAEAALSARQIALVLQSWRHRGVQFSIAPVSPVAAHEEPPV</sequence>
<keyword evidence="2" id="KW-1185">Reference proteome</keyword>